<accession>A0A1T4RIS9</accession>
<dbReference type="NCBIfam" id="TIGR01643">
    <property type="entry name" value="YD_repeat_2x"/>
    <property type="match status" value="1"/>
</dbReference>
<dbReference type="InterPro" id="IPR056823">
    <property type="entry name" value="TEN-like_YD-shell"/>
</dbReference>
<organism evidence="3 4">
    <name type="scientific">Pilibacter termitis</name>
    <dbReference type="NCBI Taxonomy" id="263852"/>
    <lineage>
        <taxon>Bacteria</taxon>
        <taxon>Bacillati</taxon>
        <taxon>Bacillota</taxon>
        <taxon>Bacilli</taxon>
        <taxon>Lactobacillales</taxon>
        <taxon>Enterococcaceae</taxon>
        <taxon>Pilibacter</taxon>
    </lineage>
</organism>
<dbReference type="InterPro" id="IPR006530">
    <property type="entry name" value="YD"/>
</dbReference>
<gene>
    <name evidence="3" type="ORF">SAMN02745116_02617</name>
</gene>
<dbReference type="AlphaFoldDB" id="A0A1T4RIS9"/>
<feature type="domain" description="Teneurin-like YD-shell" evidence="2">
    <location>
        <begin position="3"/>
        <end position="113"/>
    </location>
</feature>
<dbReference type="EMBL" id="FUXI01000051">
    <property type="protein sequence ID" value="SKA15601.1"/>
    <property type="molecule type" value="Genomic_DNA"/>
</dbReference>
<evidence type="ECO:0000259" key="2">
    <source>
        <dbReference type="Pfam" id="PF25023"/>
    </source>
</evidence>
<feature type="non-terminal residue" evidence="3">
    <location>
        <position position="114"/>
    </location>
</feature>
<sequence length="114" mass="13208">MTDKGKVTEYSYDGMGQITKIQHADGTTSLYSYLSTGEVSESKILSTTGKELSKQTYEYDENGNLTRESLNYPKLKLDRTYEYDKEEQLVKVTEKERNTTRVTQYFYDNVGNRV</sequence>
<evidence type="ECO:0000313" key="3">
    <source>
        <dbReference type="EMBL" id="SKA15601.1"/>
    </source>
</evidence>
<evidence type="ECO:0000313" key="4">
    <source>
        <dbReference type="Proteomes" id="UP000190328"/>
    </source>
</evidence>
<keyword evidence="1" id="KW-0677">Repeat</keyword>
<keyword evidence="4" id="KW-1185">Reference proteome</keyword>
<evidence type="ECO:0000256" key="1">
    <source>
        <dbReference type="ARBA" id="ARBA00022737"/>
    </source>
</evidence>
<dbReference type="Pfam" id="PF25023">
    <property type="entry name" value="TEN_YD-shell"/>
    <property type="match status" value="1"/>
</dbReference>
<dbReference type="STRING" id="263852.SAMN02745116_02617"/>
<dbReference type="RefSeq" id="WP_144399619.1">
    <property type="nucleotide sequence ID" value="NZ_FUXI01000051.1"/>
</dbReference>
<proteinExistence type="predicted"/>
<name>A0A1T4RIS9_9ENTE</name>
<protein>
    <submittedName>
        <fullName evidence="3">YD repeat-containing protein</fullName>
    </submittedName>
</protein>
<dbReference type="OrthoDB" id="9771173at2"/>
<dbReference type="Gene3D" id="2.180.10.10">
    <property type="entry name" value="RHS repeat-associated core"/>
    <property type="match status" value="1"/>
</dbReference>
<reference evidence="3 4" key="1">
    <citation type="submission" date="2017-02" db="EMBL/GenBank/DDBJ databases">
        <authorList>
            <person name="Peterson S.W."/>
        </authorList>
    </citation>
    <scope>NUCLEOTIDE SEQUENCE [LARGE SCALE GENOMIC DNA]</scope>
    <source>
        <strain evidence="3 4">ATCC BAA-1030</strain>
    </source>
</reference>
<dbReference type="Proteomes" id="UP000190328">
    <property type="component" value="Unassembled WGS sequence"/>
</dbReference>